<dbReference type="GO" id="GO:0019843">
    <property type="term" value="F:rRNA binding"/>
    <property type="evidence" value="ECO:0007669"/>
    <property type="project" value="TreeGrafter"/>
</dbReference>
<feature type="domain" description="G" evidence="2">
    <location>
        <begin position="59"/>
        <end position="173"/>
    </location>
</feature>
<dbReference type="InterPro" id="IPR006073">
    <property type="entry name" value="GTP-bd"/>
</dbReference>
<dbReference type="GO" id="GO:0000028">
    <property type="term" value="P:ribosomal small subunit assembly"/>
    <property type="evidence" value="ECO:0007669"/>
    <property type="project" value="TreeGrafter"/>
</dbReference>
<name>A0A1H5F8H3_9MICC</name>
<dbReference type="Pfam" id="PF01926">
    <property type="entry name" value="MMR_HSR1"/>
    <property type="match status" value="1"/>
</dbReference>
<dbReference type="PANTHER" id="PTHR42698">
    <property type="entry name" value="GTPASE ERA"/>
    <property type="match status" value="1"/>
</dbReference>
<dbReference type="RefSeq" id="WP_074710185.1">
    <property type="nucleotide sequence ID" value="NZ_FNTV01000001.1"/>
</dbReference>
<dbReference type="PANTHER" id="PTHR42698:SF1">
    <property type="entry name" value="GTPASE ERA, MITOCHONDRIAL"/>
    <property type="match status" value="1"/>
</dbReference>
<dbReference type="Gene3D" id="3.40.50.300">
    <property type="entry name" value="P-loop containing nucleotide triphosphate hydrolases"/>
    <property type="match status" value="1"/>
</dbReference>
<feature type="transmembrane region" description="Helical" evidence="1">
    <location>
        <begin position="469"/>
        <end position="493"/>
    </location>
</feature>
<evidence type="ECO:0000313" key="3">
    <source>
        <dbReference type="EMBL" id="SED99681.1"/>
    </source>
</evidence>
<keyword evidence="1" id="KW-1133">Transmembrane helix</keyword>
<feature type="transmembrane region" description="Helical" evidence="1">
    <location>
        <begin position="416"/>
        <end position="449"/>
    </location>
</feature>
<organism evidence="3 4">
    <name type="scientific">Arthrobacter alpinus</name>
    <dbReference type="NCBI Taxonomy" id="656366"/>
    <lineage>
        <taxon>Bacteria</taxon>
        <taxon>Bacillati</taxon>
        <taxon>Actinomycetota</taxon>
        <taxon>Actinomycetes</taxon>
        <taxon>Micrococcales</taxon>
        <taxon>Micrococcaceae</taxon>
        <taxon>Arthrobacter</taxon>
    </lineage>
</organism>
<evidence type="ECO:0000313" key="4">
    <source>
        <dbReference type="Proteomes" id="UP000182725"/>
    </source>
</evidence>
<keyword evidence="1" id="KW-0812">Transmembrane</keyword>
<protein>
    <submittedName>
        <fullName evidence="3">50S ribosome-binding GTPase</fullName>
    </submittedName>
</protein>
<dbReference type="AlphaFoldDB" id="A0A1H5F8H3"/>
<sequence length="538" mass="57461">MSRYRQARAESTLERQLAALDDARELGEGRLDDAVLAEVYGVLERATSRRSLSADHTVVGFFGATGSGKSSLFNAVSGSDTARVAVRRPTTSEPLAMVWGPAGSAPLLDWLEVADRRDGTPVPGLTDDGGGLVLLDLPDFDSIQLSNRRTVERLAGQVDVLVWVVDPQKYADAAVHNDFIRPFSTHAAVTLVVLNQVDKLAPSEVKPVLESLESILDRDGLGNVAVSGVSAVTGQGIPELRRRIAAVVKAKAAKSARLAADVSVAAQRLAEASGEGEAAGVHQQERKALAAALAGAVHVETVVSAVRSSYRLDATKQTGWPVTRWLSRFRKDPLRRLSLRREGTAEVNRTSMPPAGAAELAQIDSSVRDFADAASDGSSGPWRASIRAAARNNRERLPDALDQAVSGTDLKANTRAWWWPVFAVIQWVALLVAVGGLLWLGALAALGYFQMPVPEAPKVEDWPVPTLMVIAGVVLGIFLAITSKFLAMAGAGGRAAQARRRLRESVTEVAEDLVVTPVEAEIAQHRAFQEALEGARAR</sequence>
<keyword evidence="1" id="KW-0472">Membrane</keyword>
<dbReference type="InterPro" id="IPR005662">
    <property type="entry name" value="GTPase_Era-like"/>
</dbReference>
<dbReference type="GO" id="GO:0043024">
    <property type="term" value="F:ribosomal small subunit binding"/>
    <property type="evidence" value="ECO:0007669"/>
    <property type="project" value="TreeGrafter"/>
</dbReference>
<proteinExistence type="predicted"/>
<dbReference type="GO" id="GO:0005525">
    <property type="term" value="F:GTP binding"/>
    <property type="evidence" value="ECO:0007669"/>
    <property type="project" value="InterPro"/>
</dbReference>
<accession>A0A1H5F8H3</accession>
<gene>
    <name evidence="3" type="ORF">SAMN04489740_0449</name>
</gene>
<dbReference type="GO" id="GO:0005829">
    <property type="term" value="C:cytosol"/>
    <property type="evidence" value="ECO:0007669"/>
    <property type="project" value="TreeGrafter"/>
</dbReference>
<dbReference type="SUPFAM" id="SSF52540">
    <property type="entry name" value="P-loop containing nucleoside triphosphate hydrolases"/>
    <property type="match status" value="1"/>
</dbReference>
<dbReference type="InterPro" id="IPR027417">
    <property type="entry name" value="P-loop_NTPase"/>
</dbReference>
<dbReference type="EMBL" id="FNTV01000001">
    <property type="protein sequence ID" value="SED99681.1"/>
    <property type="molecule type" value="Genomic_DNA"/>
</dbReference>
<reference evidence="3 4" key="1">
    <citation type="submission" date="2016-10" db="EMBL/GenBank/DDBJ databases">
        <authorList>
            <person name="de Groot N.N."/>
        </authorList>
    </citation>
    <scope>NUCLEOTIDE SEQUENCE [LARGE SCALE GENOMIC DNA]</scope>
    <source>
        <strain evidence="3 4">DSM 22274</strain>
    </source>
</reference>
<evidence type="ECO:0000259" key="2">
    <source>
        <dbReference type="Pfam" id="PF01926"/>
    </source>
</evidence>
<dbReference type="Proteomes" id="UP000182725">
    <property type="component" value="Unassembled WGS sequence"/>
</dbReference>
<evidence type="ECO:0000256" key="1">
    <source>
        <dbReference type="SAM" id="Phobius"/>
    </source>
</evidence>